<comment type="caution">
    <text evidence="1">The sequence shown here is derived from an EMBL/GenBank/DDBJ whole genome shotgun (WGS) entry which is preliminary data.</text>
</comment>
<dbReference type="Proteomes" id="UP000324133">
    <property type="component" value="Unassembled WGS sequence"/>
</dbReference>
<gene>
    <name evidence="1" type="ORF">FOA19_00575</name>
</gene>
<keyword evidence="2" id="KW-1185">Reference proteome</keyword>
<proteinExistence type="predicted"/>
<name>A0A5B6TIL6_9BACT</name>
<evidence type="ECO:0000313" key="1">
    <source>
        <dbReference type="EMBL" id="KAA3439215.1"/>
    </source>
</evidence>
<dbReference type="AlphaFoldDB" id="A0A5B6TIL6"/>
<evidence type="ECO:0000313" key="2">
    <source>
        <dbReference type="Proteomes" id="UP000324133"/>
    </source>
</evidence>
<organism evidence="1 2">
    <name type="scientific">Rufibacter hautae</name>
    <dbReference type="NCBI Taxonomy" id="2595005"/>
    <lineage>
        <taxon>Bacteria</taxon>
        <taxon>Pseudomonadati</taxon>
        <taxon>Bacteroidota</taxon>
        <taxon>Cytophagia</taxon>
        <taxon>Cytophagales</taxon>
        <taxon>Hymenobacteraceae</taxon>
        <taxon>Rufibacter</taxon>
    </lineage>
</organism>
<accession>A0A5B6TIL6</accession>
<protein>
    <submittedName>
        <fullName evidence="1">Uncharacterized protein</fullName>
    </submittedName>
</protein>
<sequence>MGADQKFIGCLPCFVNGVAVPGLFSKKKLKTKWHILPVTTGKMGLENHPRKAPEVFASFKACFRKNRLERE</sequence>
<dbReference type="EMBL" id="VKKY01000001">
    <property type="protein sequence ID" value="KAA3439215.1"/>
    <property type="molecule type" value="Genomic_DNA"/>
</dbReference>
<reference evidence="1 2" key="1">
    <citation type="submission" date="2019-07" db="EMBL/GenBank/DDBJ databases">
        <title>Rufibacter sp. nov., isolated from lake sediment.</title>
        <authorList>
            <person name="Qu J.-H."/>
        </authorList>
    </citation>
    <scope>NUCLEOTIDE SEQUENCE [LARGE SCALE GENOMIC DNA]</scope>
    <source>
        <strain evidence="1 2">NBS58-1</strain>
    </source>
</reference>